<keyword evidence="2" id="KW-1185">Reference proteome</keyword>
<reference evidence="1 2" key="1">
    <citation type="submission" date="2019-09" db="EMBL/GenBank/DDBJ databases">
        <title>Draft genome sequence of Psychrobacter nivimaris LAMA 639, in search for biotechnological relevant genes.</title>
        <authorList>
            <person name="Lima A.O.S."/>
            <person name="Staloch B.E.K."/>
            <person name="Freitas R.C."/>
            <person name="Niero H."/>
            <person name="Silva M.A.C."/>
        </authorList>
    </citation>
    <scope>NUCLEOTIDE SEQUENCE [LARGE SCALE GENOMIC DNA]</scope>
    <source>
        <strain evidence="1 2">LAMA 639</strain>
    </source>
</reference>
<evidence type="ECO:0000313" key="2">
    <source>
        <dbReference type="Proteomes" id="UP000471465"/>
    </source>
</evidence>
<comment type="caution">
    <text evidence="1">The sequence shown here is derived from an EMBL/GenBank/DDBJ whole genome shotgun (WGS) entry which is preliminary data.</text>
</comment>
<gene>
    <name evidence="1" type="ORF">FQV37_1256</name>
</gene>
<dbReference type="Proteomes" id="UP000471465">
    <property type="component" value="Unassembled WGS sequence"/>
</dbReference>
<protein>
    <submittedName>
        <fullName evidence="1">Uncharacterized protein</fullName>
    </submittedName>
</protein>
<evidence type="ECO:0000313" key="1">
    <source>
        <dbReference type="EMBL" id="KAF0568246.1"/>
    </source>
</evidence>
<dbReference type="AlphaFoldDB" id="A0A6N7BYT4"/>
<sequence>MFAVISMQVELGLVKNEQLDKAVAEQLQRYTYPVMPMDIRSILKSLGVTSTTVKLQVN</sequence>
<proteinExistence type="predicted"/>
<dbReference type="EMBL" id="VZIZ01000022">
    <property type="protein sequence ID" value="KAF0568246.1"/>
    <property type="molecule type" value="Genomic_DNA"/>
</dbReference>
<name>A0A6N7BYT4_9GAMM</name>
<organism evidence="1 2">
    <name type="scientific">Psychrobacter nivimaris</name>
    <dbReference type="NCBI Taxonomy" id="281738"/>
    <lineage>
        <taxon>Bacteria</taxon>
        <taxon>Pseudomonadati</taxon>
        <taxon>Pseudomonadota</taxon>
        <taxon>Gammaproteobacteria</taxon>
        <taxon>Moraxellales</taxon>
        <taxon>Moraxellaceae</taxon>
        <taxon>Psychrobacter</taxon>
    </lineage>
</organism>
<accession>A0A6N7BYT4</accession>